<organism evidence="3 4">
    <name type="scientific">Basidiobolus meristosporus CBS 931.73</name>
    <dbReference type="NCBI Taxonomy" id="1314790"/>
    <lineage>
        <taxon>Eukaryota</taxon>
        <taxon>Fungi</taxon>
        <taxon>Fungi incertae sedis</taxon>
        <taxon>Zoopagomycota</taxon>
        <taxon>Entomophthoromycotina</taxon>
        <taxon>Basidiobolomycetes</taxon>
        <taxon>Basidiobolales</taxon>
        <taxon>Basidiobolaceae</taxon>
        <taxon>Basidiobolus</taxon>
    </lineage>
</organism>
<dbReference type="PANTHER" id="PTHR31157">
    <property type="entry name" value="SCP DOMAIN-CONTAINING PROTEIN"/>
    <property type="match status" value="1"/>
</dbReference>
<dbReference type="InterPro" id="IPR014044">
    <property type="entry name" value="CAP_dom"/>
</dbReference>
<feature type="domain" description="SCP" evidence="2">
    <location>
        <begin position="30"/>
        <end position="138"/>
    </location>
</feature>
<evidence type="ECO:0000313" key="3">
    <source>
        <dbReference type="EMBL" id="ORX76225.1"/>
    </source>
</evidence>
<dbReference type="InterPro" id="IPR035940">
    <property type="entry name" value="CAP_sf"/>
</dbReference>
<sequence>MLFRYTLTVSATLFFITASAFSPERLICIVNRERVSRGLRPLVLSSELNDVCQRHSRMQVKYNRMTHDRYDHSPMDKAINEHGLRWTQYGENVARGQTSEESVMRVWMNSPPHRRNILNPGFTHMGGALGQPGYYWTQGFATVPGRYNPPVCP</sequence>
<dbReference type="EMBL" id="MCFE01000955">
    <property type="protein sequence ID" value="ORX76225.1"/>
    <property type="molecule type" value="Genomic_DNA"/>
</dbReference>
<proteinExistence type="predicted"/>
<comment type="caution">
    <text evidence="3">The sequence shown here is derived from an EMBL/GenBank/DDBJ whole genome shotgun (WGS) entry which is preliminary data.</text>
</comment>
<name>A0A1Y1WS50_9FUNG</name>
<gene>
    <name evidence="3" type="ORF">K493DRAFT_309058</name>
</gene>
<dbReference type="Pfam" id="PF00188">
    <property type="entry name" value="CAP"/>
    <property type="match status" value="1"/>
</dbReference>
<dbReference type="Gene3D" id="3.40.33.10">
    <property type="entry name" value="CAP"/>
    <property type="match status" value="1"/>
</dbReference>
<dbReference type="AlphaFoldDB" id="A0A1Y1WS50"/>
<dbReference type="OrthoDB" id="568194at2759"/>
<feature type="signal peptide" evidence="1">
    <location>
        <begin position="1"/>
        <end position="20"/>
    </location>
</feature>
<keyword evidence="1" id="KW-0732">Signal</keyword>
<protein>
    <submittedName>
        <fullName evidence="3">SCP-domain-containing protein</fullName>
    </submittedName>
</protein>
<keyword evidence="4" id="KW-1185">Reference proteome</keyword>
<dbReference type="Proteomes" id="UP000193498">
    <property type="component" value="Unassembled WGS sequence"/>
</dbReference>
<evidence type="ECO:0000313" key="4">
    <source>
        <dbReference type="Proteomes" id="UP000193498"/>
    </source>
</evidence>
<evidence type="ECO:0000256" key="1">
    <source>
        <dbReference type="SAM" id="SignalP"/>
    </source>
</evidence>
<reference evidence="3 4" key="1">
    <citation type="submission" date="2016-07" db="EMBL/GenBank/DDBJ databases">
        <title>Pervasive Adenine N6-methylation of Active Genes in Fungi.</title>
        <authorList>
            <consortium name="DOE Joint Genome Institute"/>
            <person name="Mondo S.J."/>
            <person name="Dannebaum R.O."/>
            <person name="Kuo R.C."/>
            <person name="Labutti K."/>
            <person name="Haridas S."/>
            <person name="Kuo A."/>
            <person name="Salamov A."/>
            <person name="Ahrendt S.R."/>
            <person name="Lipzen A."/>
            <person name="Sullivan W."/>
            <person name="Andreopoulos W.B."/>
            <person name="Clum A."/>
            <person name="Lindquist E."/>
            <person name="Daum C."/>
            <person name="Ramamoorthy G.K."/>
            <person name="Gryganskyi A."/>
            <person name="Culley D."/>
            <person name="Magnuson J.K."/>
            <person name="James T.Y."/>
            <person name="O'Malley M.A."/>
            <person name="Stajich J.E."/>
            <person name="Spatafora J.W."/>
            <person name="Visel A."/>
            <person name="Grigoriev I.V."/>
        </authorList>
    </citation>
    <scope>NUCLEOTIDE SEQUENCE [LARGE SCALE GENOMIC DNA]</scope>
    <source>
        <strain evidence="3 4">CBS 931.73</strain>
    </source>
</reference>
<dbReference type="SUPFAM" id="SSF55797">
    <property type="entry name" value="PR-1-like"/>
    <property type="match status" value="1"/>
</dbReference>
<feature type="chain" id="PRO_5012688717" evidence="1">
    <location>
        <begin position="21"/>
        <end position="153"/>
    </location>
</feature>
<dbReference type="STRING" id="1314790.A0A1Y1WS50"/>
<dbReference type="InParanoid" id="A0A1Y1WS50"/>
<dbReference type="PANTHER" id="PTHR31157:SF1">
    <property type="entry name" value="SCP DOMAIN-CONTAINING PROTEIN"/>
    <property type="match status" value="1"/>
</dbReference>
<evidence type="ECO:0000259" key="2">
    <source>
        <dbReference type="Pfam" id="PF00188"/>
    </source>
</evidence>
<dbReference type="CDD" id="cd05379">
    <property type="entry name" value="CAP_bacterial"/>
    <property type="match status" value="1"/>
</dbReference>
<accession>A0A1Y1WS50</accession>